<dbReference type="PANTHER" id="PTHR45646">
    <property type="entry name" value="SERINE/THREONINE-PROTEIN KINASE DOA-RELATED"/>
    <property type="match status" value="1"/>
</dbReference>
<dbReference type="InterPro" id="IPR000719">
    <property type="entry name" value="Prot_kinase_dom"/>
</dbReference>
<dbReference type="EMBL" id="GL983427">
    <property type="protein sequence ID" value="EGR33534.1"/>
    <property type="molecule type" value="Genomic_DNA"/>
</dbReference>
<organism evidence="8 9">
    <name type="scientific">Ichthyophthirius multifiliis</name>
    <name type="common">White spot disease agent</name>
    <name type="synonym">Ich</name>
    <dbReference type="NCBI Taxonomy" id="5932"/>
    <lineage>
        <taxon>Eukaryota</taxon>
        <taxon>Sar</taxon>
        <taxon>Alveolata</taxon>
        <taxon>Ciliophora</taxon>
        <taxon>Intramacronucleata</taxon>
        <taxon>Oligohymenophorea</taxon>
        <taxon>Hymenostomatida</taxon>
        <taxon>Ophryoglenina</taxon>
        <taxon>Ichthyophthirius</taxon>
    </lineage>
</organism>
<feature type="region of interest" description="Disordered" evidence="6">
    <location>
        <begin position="1"/>
        <end position="29"/>
    </location>
</feature>
<dbReference type="Proteomes" id="UP000008983">
    <property type="component" value="Unassembled WGS sequence"/>
</dbReference>
<feature type="compositionally biased region" description="Basic and acidic residues" evidence="6">
    <location>
        <begin position="116"/>
        <end position="134"/>
    </location>
</feature>
<dbReference type="eggNOG" id="KOG0671">
    <property type="taxonomic scope" value="Eukaryota"/>
</dbReference>
<dbReference type="Pfam" id="PF00069">
    <property type="entry name" value="Pkinase"/>
    <property type="match status" value="1"/>
</dbReference>
<evidence type="ECO:0000256" key="5">
    <source>
        <dbReference type="ARBA" id="ARBA00022840"/>
    </source>
</evidence>
<dbReference type="PANTHER" id="PTHR45646:SF11">
    <property type="entry name" value="SERINE_THREONINE-PROTEIN KINASE DOA"/>
    <property type="match status" value="1"/>
</dbReference>
<evidence type="ECO:0000256" key="6">
    <source>
        <dbReference type="SAM" id="MobiDB-lite"/>
    </source>
</evidence>
<feature type="region of interest" description="Disordered" evidence="6">
    <location>
        <begin position="116"/>
        <end position="212"/>
    </location>
</feature>
<feature type="compositionally biased region" description="Polar residues" evidence="6">
    <location>
        <begin position="191"/>
        <end position="205"/>
    </location>
</feature>
<evidence type="ECO:0000313" key="9">
    <source>
        <dbReference type="Proteomes" id="UP000008983"/>
    </source>
</evidence>
<dbReference type="SUPFAM" id="SSF56112">
    <property type="entry name" value="Protein kinase-like (PK-like)"/>
    <property type="match status" value="1"/>
</dbReference>
<dbReference type="InParanoid" id="G0QML5"/>
<dbReference type="InterPro" id="IPR011009">
    <property type="entry name" value="Kinase-like_dom_sf"/>
</dbReference>
<dbReference type="GO" id="GO:0004674">
    <property type="term" value="F:protein serine/threonine kinase activity"/>
    <property type="evidence" value="ECO:0007669"/>
    <property type="project" value="UniProtKB-KW"/>
</dbReference>
<protein>
    <recommendedName>
        <fullName evidence="7">Protein kinase domain-containing protein</fullName>
    </recommendedName>
</protein>
<dbReference type="OrthoDB" id="283111at2759"/>
<dbReference type="OMA" id="NFRCVQM"/>
<evidence type="ECO:0000256" key="3">
    <source>
        <dbReference type="ARBA" id="ARBA00022741"/>
    </source>
</evidence>
<evidence type="ECO:0000259" key="7">
    <source>
        <dbReference type="PROSITE" id="PS50011"/>
    </source>
</evidence>
<evidence type="ECO:0000256" key="1">
    <source>
        <dbReference type="ARBA" id="ARBA00022527"/>
    </source>
</evidence>
<feature type="compositionally biased region" description="Basic and acidic residues" evidence="6">
    <location>
        <begin position="156"/>
        <end position="188"/>
    </location>
</feature>
<dbReference type="SMART" id="SM00220">
    <property type="entry name" value="S_TKc"/>
    <property type="match status" value="1"/>
</dbReference>
<evidence type="ECO:0000256" key="4">
    <source>
        <dbReference type="ARBA" id="ARBA00022777"/>
    </source>
</evidence>
<name>G0QML5_ICHMU</name>
<dbReference type="GO" id="GO:0005524">
    <property type="term" value="F:ATP binding"/>
    <property type="evidence" value="ECO:0007669"/>
    <property type="project" value="UniProtKB-KW"/>
</dbReference>
<dbReference type="STRING" id="857967.G0QML5"/>
<proteinExistence type="predicted"/>
<gene>
    <name evidence="8" type="ORF">IMG5_049940</name>
</gene>
<dbReference type="PROSITE" id="PS50011">
    <property type="entry name" value="PROTEIN_KINASE_DOM"/>
    <property type="match status" value="1"/>
</dbReference>
<dbReference type="GeneID" id="14909717"/>
<dbReference type="Gene3D" id="1.10.510.10">
    <property type="entry name" value="Transferase(Phosphotransferase) domain 1"/>
    <property type="match status" value="1"/>
</dbReference>
<keyword evidence="4" id="KW-0418">Kinase</keyword>
<keyword evidence="9" id="KW-1185">Reference proteome</keyword>
<reference evidence="8 9" key="1">
    <citation type="submission" date="2011-07" db="EMBL/GenBank/DDBJ databases">
        <authorList>
            <person name="Coyne R."/>
            <person name="Brami D."/>
            <person name="Johnson J."/>
            <person name="Hostetler J."/>
            <person name="Hannick L."/>
            <person name="Clark T."/>
            <person name="Cassidy-Hanley D."/>
            <person name="Inman J."/>
        </authorList>
    </citation>
    <scope>NUCLEOTIDE SEQUENCE [LARGE SCALE GENOMIC DNA]</scope>
    <source>
        <strain evidence="8 9">G5</strain>
    </source>
</reference>
<keyword evidence="3" id="KW-0547">Nucleotide-binding</keyword>
<dbReference type="Gene3D" id="3.30.200.20">
    <property type="entry name" value="Phosphorylase Kinase, domain 1"/>
    <property type="match status" value="1"/>
</dbReference>
<keyword evidence="1" id="KW-0723">Serine/threonine-protein kinase</keyword>
<evidence type="ECO:0000256" key="2">
    <source>
        <dbReference type="ARBA" id="ARBA00022679"/>
    </source>
</evidence>
<keyword evidence="2" id="KW-0808">Transferase</keyword>
<accession>G0QML5</accession>
<sequence length="481" mass="57473">MESKDYKINKDIKKNAKRNSSSHDNKKDNKSKIIRIIKSLINQYFQTNKQIYREGAQILFSLSITLKKQTQSQIQQNQRFKLLKKFFLQKNKHKKTESKYENHKCYCRYEYRKKNQDFEDSRKRRRSSDSTDRKQKQKQNFQYHKSNYQIIKKSNHQSDKYQKSKEIRNRKISKSEKTQQKQNSDKKSQSLTNKDSTSSLNFIQSDSKDRSKDAGHYKYYIGEKFHENRYIVTKHLSDGTFGRVLEVKDTHNNNQLMALKIIRAVERYVESAETEAEIIFKLSNADKKNEYNFLKLDQVFSHKKNYCMVFEKLDFGGATFQHEHHSSTINTRQYRSPEVILQCCKWNESSDIWSIGCIIIELYSGKLYFSTHDNYEHIAMIEKVCGNIPQWMANDCKQEKLKDNFQISDTYFLAKRSFFDWPENATKENIESVQGLKHFNQIIKNEHHELIDLIQKCLQNDPNKRISCAEALNHEFFRKLY</sequence>
<dbReference type="GO" id="GO:0005634">
    <property type="term" value="C:nucleus"/>
    <property type="evidence" value="ECO:0007669"/>
    <property type="project" value="TreeGrafter"/>
</dbReference>
<keyword evidence="5" id="KW-0067">ATP-binding</keyword>
<feature type="compositionally biased region" description="Basic and acidic residues" evidence="6">
    <location>
        <begin position="1"/>
        <end position="14"/>
    </location>
</feature>
<dbReference type="RefSeq" id="XP_004037520.1">
    <property type="nucleotide sequence ID" value="XM_004037472.1"/>
</dbReference>
<dbReference type="InterPro" id="IPR051175">
    <property type="entry name" value="CLK_kinases"/>
</dbReference>
<feature type="compositionally biased region" description="Polar residues" evidence="6">
    <location>
        <begin position="138"/>
        <end position="149"/>
    </location>
</feature>
<feature type="domain" description="Protein kinase" evidence="7">
    <location>
        <begin position="137"/>
        <end position="477"/>
    </location>
</feature>
<evidence type="ECO:0000313" key="8">
    <source>
        <dbReference type="EMBL" id="EGR33534.1"/>
    </source>
</evidence>
<dbReference type="AlphaFoldDB" id="G0QML5"/>